<dbReference type="InterPro" id="IPR004839">
    <property type="entry name" value="Aminotransferase_I/II_large"/>
</dbReference>
<evidence type="ECO:0000313" key="9">
    <source>
        <dbReference type="Proteomes" id="UP000254841"/>
    </source>
</evidence>
<evidence type="ECO:0000256" key="5">
    <source>
        <dbReference type="ARBA" id="ARBA00022898"/>
    </source>
</evidence>
<dbReference type="Pfam" id="PF00155">
    <property type="entry name" value="Aminotran_1_2"/>
    <property type="match status" value="1"/>
</dbReference>
<dbReference type="AlphaFoldDB" id="A0A377J2R0"/>
<dbReference type="InterPro" id="IPR004838">
    <property type="entry name" value="NHTrfase_class1_PyrdxlP-BS"/>
</dbReference>
<evidence type="ECO:0000313" key="8">
    <source>
        <dbReference type="EMBL" id="STO96792.1"/>
    </source>
</evidence>
<gene>
    <name evidence="8" type="primary">aspB</name>
    <name evidence="8" type="ORF">NCTC12410_00609</name>
</gene>
<dbReference type="SUPFAM" id="SSF53383">
    <property type="entry name" value="PLP-dependent transferases"/>
    <property type="match status" value="1"/>
</dbReference>
<dbReference type="PROSITE" id="PS00105">
    <property type="entry name" value="AA_TRANSFER_CLASS_1"/>
    <property type="match status" value="1"/>
</dbReference>
<dbReference type="Gene3D" id="3.90.1150.10">
    <property type="entry name" value="Aspartate Aminotransferase, domain 1"/>
    <property type="match status" value="1"/>
</dbReference>
<evidence type="ECO:0000256" key="1">
    <source>
        <dbReference type="ARBA" id="ARBA00001933"/>
    </source>
</evidence>
<protein>
    <recommendedName>
        <fullName evidence="6">Aminotransferase</fullName>
        <ecNumber evidence="6">2.6.1.-</ecNumber>
    </recommendedName>
</protein>
<comment type="cofactor">
    <cofactor evidence="1 6">
        <name>pyridoxal 5'-phosphate</name>
        <dbReference type="ChEBI" id="CHEBI:597326"/>
    </cofactor>
</comment>
<evidence type="ECO:0000256" key="3">
    <source>
        <dbReference type="ARBA" id="ARBA00022576"/>
    </source>
</evidence>
<dbReference type="Gene3D" id="3.40.640.10">
    <property type="entry name" value="Type I PLP-dependent aspartate aminotransferase-like (Major domain)"/>
    <property type="match status" value="1"/>
</dbReference>
<evidence type="ECO:0000256" key="4">
    <source>
        <dbReference type="ARBA" id="ARBA00022679"/>
    </source>
</evidence>
<sequence length="395" mass="43629">MTTLSTIASQIDGQPMFKILDEALRLEREGKEILHFELGEPDFDTPRNIVDSAIKSLRDGETHYTSSMGLYDFRLAAQQATSFSRHFTPDIEQILVTPGANSIIYLAIKCLVNPEEEVIIPNPGFPTYYTAIKACGAVAVPVELKEENGFRLQPKDLQKCITPKTKLIILNTPSNPTGSVMFPHEIEEVAHIAKKHNIFLLSDEIYSRLIFDENKPFFSPSFLDHCKDRTIILNGFSKGFAMTGWRLGVAIGPAQVIEKMGLLLSTIISCVPPFIQRAGIDAIKGDQQEIQSMKNEYAMRKKVLVDGLNSLPGVSCIEPDGAIYAFPNITKTGMSSDEFANFALHKAGVALLAGTSFGSAGEGFVRMCYVNNTHNINKAIANIKQALGEYYEKRS</sequence>
<dbReference type="InterPro" id="IPR015422">
    <property type="entry name" value="PyrdxlP-dep_Trfase_small"/>
</dbReference>
<dbReference type="GO" id="GO:0006520">
    <property type="term" value="P:amino acid metabolic process"/>
    <property type="evidence" value="ECO:0007669"/>
    <property type="project" value="InterPro"/>
</dbReference>
<reference evidence="8 9" key="1">
    <citation type="submission" date="2018-06" db="EMBL/GenBank/DDBJ databases">
        <authorList>
            <consortium name="Pathogen Informatics"/>
            <person name="Doyle S."/>
        </authorList>
    </citation>
    <scope>NUCLEOTIDE SEQUENCE [LARGE SCALE GENOMIC DNA]</scope>
    <source>
        <strain evidence="8 9">NCTC12410</strain>
    </source>
</reference>
<evidence type="ECO:0000256" key="6">
    <source>
        <dbReference type="RuleBase" id="RU000481"/>
    </source>
</evidence>
<proteinExistence type="inferred from homology"/>
<dbReference type="PANTHER" id="PTHR46383">
    <property type="entry name" value="ASPARTATE AMINOTRANSFERASE"/>
    <property type="match status" value="1"/>
</dbReference>
<keyword evidence="4 6" id="KW-0808">Transferase</keyword>
<dbReference type="GO" id="GO:0008483">
    <property type="term" value="F:transaminase activity"/>
    <property type="evidence" value="ECO:0007669"/>
    <property type="project" value="UniProtKB-KW"/>
</dbReference>
<dbReference type="EMBL" id="UGHV01000001">
    <property type="protein sequence ID" value="STO96792.1"/>
    <property type="molecule type" value="Genomic_DNA"/>
</dbReference>
<keyword evidence="3 6" id="KW-0032">Aminotransferase</keyword>
<dbReference type="Proteomes" id="UP000254841">
    <property type="component" value="Unassembled WGS sequence"/>
</dbReference>
<dbReference type="CDD" id="cd00609">
    <property type="entry name" value="AAT_like"/>
    <property type="match status" value="1"/>
</dbReference>
<dbReference type="EC" id="2.6.1.-" evidence="6"/>
<evidence type="ECO:0000256" key="2">
    <source>
        <dbReference type="ARBA" id="ARBA00007441"/>
    </source>
</evidence>
<keyword evidence="5" id="KW-0663">Pyridoxal phosphate</keyword>
<accession>A0A377J2R0</accession>
<dbReference type="FunFam" id="3.40.640.10:FF:000033">
    <property type="entry name" value="Aspartate aminotransferase"/>
    <property type="match status" value="1"/>
</dbReference>
<dbReference type="PANTHER" id="PTHR46383:SF1">
    <property type="entry name" value="ASPARTATE AMINOTRANSFERASE"/>
    <property type="match status" value="1"/>
</dbReference>
<comment type="similarity">
    <text evidence="2 6">Belongs to the class-I pyridoxal-phosphate-dependent aminotransferase family.</text>
</comment>
<dbReference type="InterPro" id="IPR050596">
    <property type="entry name" value="AspAT/PAT-like"/>
</dbReference>
<dbReference type="InterPro" id="IPR015421">
    <property type="entry name" value="PyrdxlP-dep_Trfase_major"/>
</dbReference>
<dbReference type="OrthoDB" id="9803354at2"/>
<dbReference type="InterPro" id="IPR015424">
    <property type="entry name" value="PyrdxlP-dep_Trfase"/>
</dbReference>
<dbReference type="RefSeq" id="WP_115011096.1">
    <property type="nucleotide sequence ID" value="NZ_UGHV01000001.1"/>
</dbReference>
<name>A0A377J2R0_9HELI</name>
<organism evidence="8 9">
    <name type="scientific">Helicobacter canis</name>
    <dbReference type="NCBI Taxonomy" id="29419"/>
    <lineage>
        <taxon>Bacteria</taxon>
        <taxon>Pseudomonadati</taxon>
        <taxon>Campylobacterota</taxon>
        <taxon>Epsilonproteobacteria</taxon>
        <taxon>Campylobacterales</taxon>
        <taxon>Helicobacteraceae</taxon>
        <taxon>Helicobacter</taxon>
    </lineage>
</organism>
<dbReference type="GO" id="GO:0030170">
    <property type="term" value="F:pyridoxal phosphate binding"/>
    <property type="evidence" value="ECO:0007669"/>
    <property type="project" value="InterPro"/>
</dbReference>
<feature type="domain" description="Aminotransferase class I/classII large" evidence="7">
    <location>
        <begin position="32"/>
        <end position="381"/>
    </location>
</feature>
<evidence type="ECO:0000259" key="7">
    <source>
        <dbReference type="Pfam" id="PF00155"/>
    </source>
</evidence>